<keyword evidence="6 8" id="KW-0408">Iron</keyword>
<evidence type="ECO:0000256" key="9">
    <source>
        <dbReference type="RuleBase" id="RU000461"/>
    </source>
</evidence>
<keyword evidence="7 9" id="KW-0503">Monooxygenase</keyword>
<dbReference type="PROSITE" id="PS00086">
    <property type="entry name" value="CYTOCHROME_P450"/>
    <property type="match status" value="1"/>
</dbReference>
<keyword evidence="12" id="KW-1185">Reference proteome</keyword>
<dbReference type="PRINTS" id="PR00465">
    <property type="entry name" value="EP450IV"/>
</dbReference>
<dbReference type="SUPFAM" id="SSF48264">
    <property type="entry name" value="Cytochrome P450"/>
    <property type="match status" value="1"/>
</dbReference>
<keyword evidence="10" id="KW-0812">Transmembrane</keyword>
<dbReference type="GO" id="GO:0004497">
    <property type="term" value="F:monooxygenase activity"/>
    <property type="evidence" value="ECO:0007669"/>
    <property type="project" value="UniProtKB-KW"/>
</dbReference>
<organism evidence="11 12">
    <name type="scientific">Viridothelium virens</name>
    <name type="common">Speckled blister lichen</name>
    <name type="synonym">Trypethelium virens</name>
    <dbReference type="NCBI Taxonomy" id="1048519"/>
    <lineage>
        <taxon>Eukaryota</taxon>
        <taxon>Fungi</taxon>
        <taxon>Dikarya</taxon>
        <taxon>Ascomycota</taxon>
        <taxon>Pezizomycotina</taxon>
        <taxon>Dothideomycetes</taxon>
        <taxon>Dothideomycetes incertae sedis</taxon>
        <taxon>Trypetheliales</taxon>
        <taxon>Trypetheliaceae</taxon>
        <taxon>Viridothelium</taxon>
    </lineage>
</organism>
<dbReference type="Pfam" id="PF00067">
    <property type="entry name" value="p450"/>
    <property type="match status" value="1"/>
</dbReference>
<evidence type="ECO:0000256" key="3">
    <source>
        <dbReference type="ARBA" id="ARBA00022617"/>
    </source>
</evidence>
<dbReference type="InterPro" id="IPR002403">
    <property type="entry name" value="Cyt_P450_E_grp-IV"/>
</dbReference>
<dbReference type="GO" id="GO:0016705">
    <property type="term" value="F:oxidoreductase activity, acting on paired donors, with incorporation or reduction of molecular oxygen"/>
    <property type="evidence" value="ECO:0007669"/>
    <property type="project" value="InterPro"/>
</dbReference>
<accession>A0A6A6HIE6</accession>
<feature type="binding site" description="axial binding residue" evidence="8">
    <location>
        <position position="461"/>
    </location>
    <ligand>
        <name>heme</name>
        <dbReference type="ChEBI" id="CHEBI:30413"/>
    </ligand>
    <ligandPart>
        <name>Fe</name>
        <dbReference type="ChEBI" id="CHEBI:18248"/>
    </ligandPart>
</feature>
<dbReference type="PANTHER" id="PTHR46206">
    <property type="entry name" value="CYTOCHROME P450"/>
    <property type="match status" value="1"/>
</dbReference>
<dbReference type="CDD" id="cd11041">
    <property type="entry name" value="CYP503A1-like"/>
    <property type="match status" value="1"/>
</dbReference>
<evidence type="ECO:0000256" key="1">
    <source>
        <dbReference type="ARBA" id="ARBA00001971"/>
    </source>
</evidence>
<name>A0A6A6HIE6_VIRVR</name>
<comment type="cofactor">
    <cofactor evidence="1 8">
        <name>heme</name>
        <dbReference type="ChEBI" id="CHEBI:30413"/>
    </cofactor>
</comment>
<dbReference type="Proteomes" id="UP000800092">
    <property type="component" value="Unassembled WGS sequence"/>
</dbReference>
<evidence type="ECO:0000256" key="8">
    <source>
        <dbReference type="PIRSR" id="PIRSR602403-1"/>
    </source>
</evidence>
<evidence type="ECO:0000256" key="7">
    <source>
        <dbReference type="ARBA" id="ARBA00023033"/>
    </source>
</evidence>
<dbReference type="InterPro" id="IPR017972">
    <property type="entry name" value="Cyt_P450_CS"/>
</dbReference>
<dbReference type="EMBL" id="ML991781">
    <property type="protein sequence ID" value="KAF2237303.1"/>
    <property type="molecule type" value="Genomic_DNA"/>
</dbReference>
<evidence type="ECO:0000256" key="6">
    <source>
        <dbReference type="ARBA" id="ARBA00023004"/>
    </source>
</evidence>
<evidence type="ECO:0000256" key="4">
    <source>
        <dbReference type="ARBA" id="ARBA00022723"/>
    </source>
</evidence>
<dbReference type="AlphaFoldDB" id="A0A6A6HIE6"/>
<gene>
    <name evidence="11" type="ORF">EV356DRAFT_442200</name>
</gene>
<dbReference type="GO" id="GO:0020037">
    <property type="term" value="F:heme binding"/>
    <property type="evidence" value="ECO:0007669"/>
    <property type="project" value="InterPro"/>
</dbReference>
<sequence>MASSDPLFELPVFHIPVDTGLLFRFLGVVAFLVLIIGYAVVINREKLHPEFETIGFEKGSISFSKAKNDFVAQGRELLFAGLRKFQGPFQVISASGPTIVFPSRYANELKKHDKNLSFDGFIKREFFPHVPGFEGPGVSVHSRIIQDSVRTKLTQSLNLITKDLCDETESTLHDMFGESQDWNSCYFQRICPDLVARLSSRVFLGPVVARNKEWLQIAVDYTISLMKAQRVLRLWPSLLVPLVHHFIPECRELRTQSQAGRRIIDGEIKRRRVKWAEDIKNGRKVSKTADSLGWMQEMSQGRPFDMAAGQLGLTFAAIHTTSDLLTKVLFQLCKKPKYIQALREEMISVLSKDGWKKTSLYQMKLLDSTLKETQRLEPPSIVTSARVAMTPVILDGRKIPEGTHLKVVTDANYDADIYPDPETFDPYRFLKLREQPGQENNWQFVTPCPESLGFGHGVHACPGRFFASNEVKIALCWMLLKYDWRLEEGTTPQNIWVGTEVIADPNLKVMYRRRTEEIDLVGLLDKE</sequence>
<keyword evidence="10" id="KW-0472">Membrane</keyword>
<dbReference type="InterPro" id="IPR036396">
    <property type="entry name" value="Cyt_P450_sf"/>
</dbReference>
<dbReference type="OrthoDB" id="1844152at2759"/>
<dbReference type="GO" id="GO:0005506">
    <property type="term" value="F:iron ion binding"/>
    <property type="evidence" value="ECO:0007669"/>
    <property type="project" value="InterPro"/>
</dbReference>
<keyword evidence="5 9" id="KW-0560">Oxidoreductase</keyword>
<evidence type="ECO:0000313" key="12">
    <source>
        <dbReference type="Proteomes" id="UP000800092"/>
    </source>
</evidence>
<comment type="similarity">
    <text evidence="2 9">Belongs to the cytochrome P450 family.</text>
</comment>
<dbReference type="Gene3D" id="1.10.630.10">
    <property type="entry name" value="Cytochrome P450"/>
    <property type="match status" value="1"/>
</dbReference>
<evidence type="ECO:0000256" key="10">
    <source>
        <dbReference type="SAM" id="Phobius"/>
    </source>
</evidence>
<dbReference type="PANTHER" id="PTHR46206:SF2">
    <property type="entry name" value="CYTOCHROME P450 MONOOXYGENASE AUSG-RELATED"/>
    <property type="match status" value="1"/>
</dbReference>
<protein>
    <submittedName>
        <fullName evidence="11">Ent-kaurene oxidase</fullName>
    </submittedName>
</protein>
<evidence type="ECO:0000256" key="5">
    <source>
        <dbReference type="ARBA" id="ARBA00023002"/>
    </source>
</evidence>
<keyword evidence="4 8" id="KW-0479">Metal-binding</keyword>
<evidence type="ECO:0000313" key="11">
    <source>
        <dbReference type="EMBL" id="KAF2237303.1"/>
    </source>
</evidence>
<proteinExistence type="inferred from homology"/>
<feature type="transmembrane region" description="Helical" evidence="10">
    <location>
        <begin position="20"/>
        <end position="41"/>
    </location>
</feature>
<keyword evidence="3 8" id="KW-0349">Heme</keyword>
<keyword evidence="10" id="KW-1133">Transmembrane helix</keyword>
<reference evidence="11" key="1">
    <citation type="journal article" date="2020" name="Stud. Mycol.">
        <title>101 Dothideomycetes genomes: a test case for predicting lifestyles and emergence of pathogens.</title>
        <authorList>
            <person name="Haridas S."/>
            <person name="Albert R."/>
            <person name="Binder M."/>
            <person name="Bloem J."/>
            <person name="Labutti K."/>
            <person name="Salamov A."/>
            <person name="Andreopoulos B."/>
            <person name="Baker S."/>
            <person name="Barry K."/>
            <person name="Bills G."/>
            <person name="Bluhm B."/>
            <person name="Cannon C."/>
            <person name="Castanera R."/>
            <person name="Culley D."/>
            <person name="Daum C."/>
            <person name="Ezra D."/>
            <person name="Gonzalez J."/>
            <person name="Henrissat B."/>
            <person name="Kuo A."/>
            <person name="Liang C."/>
            <person name="Lipzen A."/>
            <person name="Lutzoni F."/>
            <person name="Magnuson J."/>
            <person name="Mondo S."/>
            <person name="Nolan M."/>
            <person name="Ohm R."/>
            <person name="Pangilinan J."/>
            <person name="Park H.-J."/>
            <person name="Ramirez L."/>
            <person name="Alfaro M."/>
            <person name="Sun H."/>
            <person name="Tritt A."/>
            <person name="Yoshinaga Y."/>
            <person name="Zwiers L.-H."/>
            <person name="Turgeon B."/>
            <person name="Goodwin S."/>
            <person name="Spatafora J."/>
            <person name="Crous P."/>
            <person name="Grigoriev I."/>
        </authorList>
    </citation>
    <scope>NUCLEOTIDE SEQUENCE</scope>
    <source>
        <strain evidence="11">Tuck. ex Michener</strain>
    </source>
</reference>
<evidence type="ECO:0000256" key="2">
    <source>
        <dbReference type="ARBA" id="ARBA00010617"/>
    </source>
</evidence>
<dbReference type="InterPro" id="IPR001128">
    <property type="entry name" value="Cyt_P450"/>
</dbReference>